<protein>
    <submittedName>
        <fullName evidence="1">Uncharacterized protein</fullName>
    </submittedName>
</protein>
<reference evidence="1" key="2">
    <citation type="journal article" date="2015" name="Data Brief">
        <title>Shoot transcriptome of the giant reed, Arundo donax.</title>
        <authorList>
            <person name="Barrero R.A."/>
            <person name="Guerrero F.D."/>
            <person name="Moolhuijzen P."/>
            <person name="Goolsby J.A."/>
            <person name="Tidwell J."/>
            <person name="Bellgard S.E."/>
            <person name="Bellgard M.I."/>
        </authorList>
    </citation>
    <scope>NUCLEOTIDE SEQUENCE</scope>
    <source>
        <tissue evidence="1">Shoot tissue taken approximately 20 cm above the soil surface</tissue>
    </source>
</reference>
<accession>A0A0A9H623</accession>
<name>A0A0A9H623_ARUDO</name>
<sequence length="32" mass="3734">MIFFMMCVDLKVYILIISIDTFINISTNMISC</sequence>
<reference evidence="1" key="1">
    <citation type="submission" date="2014-09" db="EMBL/GenBank/DDBJ databases">
        <authorList>
            <person name="Magalhaes I.L.F."/>
            <person name="Oliveira U."/>
            <person name="Santos F.R."/>
            <person name="Vidigal T.H.D.A."/>
            <person name="Brescovit A.D."/>
            <person name="Santos A.J."/>
        </authorList>
    </citation>
    <scope>NUCLEOTIDE SEQUENCE</scope>
    <source>
        <tissue evidence="1">Shoot tissue taken approximately 20 cm above the soil surface</tissue>
    </source>
</reference>
<evidence type="ECO:0000313" key="1">
    <source>
        <dbReference type="EMBL" id="JAE32620.1"/>
    </source>
</evidence>
<dbReference type="EMBL" id="GBRH01165276">
    <property type="protein sequence ID" value="JAE32620.1"/>
    <property type="molecule type" value="Transcribed_RNA"/>
</dbReference>
<dbReference type="AlphaFoldDB" id="A0A0A9H623"/>
<proteinExistence type="predicted"/>
<organism evidence="1">
    <name type="scientific">Arundo donax</name>
    <name type="common">Giant reed</name>
    <name type="synonym">Donax arundinaceus</name>
    <dbReference type="NCBI Taxonomy" id="35708"/>
    <lineage>
        <taxon>Eukaryota</taxon>
        <taxon>Viridiplantae</taxon>
        <taxon>Streptophyta</taxon>
        <taxon>Embryophyta</taxon>
        <taxon>Tracheophyta</taxon>
        <taxon>Spermatophyta</taxon>
        <taxon>Magnoliopsida</taxon>
        <taxon>Liliopsida</taxon>
        <taxon>Poales</taxon>
        <taxon>Poaceae</taxon>
        <taxon>PACMAD clade</taxon>
        <taxon>Arundinoideae</taxon>
        <taxon>Arundineae</taxon>
        <taxon>Arundo</taxon>
    </lineage>
</organism>